<evidence type="ECO:0000313" key="2">
    <source>
        <dbReference type="EMBL" id="GIY63650.1"/>
    </source>
</evidence>
<organism evidence="2 3">
    <name type="scientific">Caerostris darwini</name>
    <dbReference type="NCBI Taxonomy" id="1538125"/>
    <lineage>
        <taxon>Eukaryota</taxon>
        <taxon>Metazoa</taxon>
        <taxon>Ecdysozoa</taxon>
        <taxon>Arthropoda</taxon>
        <taxon>Chelicerata</taxon>
        <taxon>Arachnida</taxon>
        <taxon>Araneae</taxon>
        <taxon>Araneomorphae</taxon>
        <taxon>Entelegynae</taxon>
        <taxon>Araneoidea</taxon>
        <taxon>Araneidae</taxon>
        <taxon>Caerostris</taxon>
    </lineage>
</organism>
<evidence type="ECO:0000313" key="3">
    <source>
        <dbReference type="Proteomes" id="UP001054837"/>
    </source>
</evidence>
<feature type="compositionally biased region" description="Polar residues" evidence="1">
    <location>
        <begin position="104"/>
        <end position="130"/>
    </location>
</feature>
<gene>
    <name evidence="2" type="ORF">CDAR_480231</name>
</gene>
<dbReference type="Proteomes" id="UP001054837">
    <property type="component" value="Unassembled WGS sequence"/>
</dbReference>
<accession>A0AAV4V112</accession>
<comment type="caution">
    <text evidence="2">The sequence shown here is derived from an EMBL/GenBank/DDBJ whole genome shotgun (WGS) entry which is preliminary data.</text>
</comment>
<proteinExistence type="predicted"/>
<reference evidence="2 3" key="1">
    <citation type="submission" date="2021-06" db="EMBL/GenBank/DDBJ databases">
        <title>Caerostris darwini draft genome.</title>
        <authorList>
            <person name="Kono N."/>
            <person name="Arakawa K."/>
        </authorList>
    </citation>
    <scope>NUCLEOTIDE SEQUENCE [LARGE SCALE GENOMIC DNA]</scope>
</reference>
<feature type="region of interest" description="Disordered" evidence="1">
    <location>
        <begin position="104"/>
        <end position="131"/>
    </location>
</feature>
<sequence length="170" mass="19115">MQTAESAKRANASASNSGLRAKALLKPLKDTQEGRMDVTFRCRSVRLDHPVEIGNRNVKGVESLIYLNQQIFHMRGRQQILQSSIKPRIHPTLSQRIMQCRHGNINNANPSQGRATNANRRVQPSAPSNSRLRAKALLKPLKDPQEGRTDVTFMCRSVRLDHPVEIGMET</sequence>
<dbReference type="AlphaFoldDB" id="A0AAV4V112"/>
<protein>
    <submittedName>
        <fullName evidence="2">Uncharacterized protein</fullName>
    </submittedName>
</protein>
<name>A0AAV4V112_9ARAC</name>
<dbReference type="EMBL" id="BPLQ01012203">
    <property type="protein sequence ID" value="GIY63650.1"/>
    <property type="molecule type" value="Genomic_DNA"/>
</dbReference>
<keyword evidence="3" id="KW-1185">Reference proteome</keyword>
<evidence type="ECO:0000256" key="1">
    <source>
        <dbReference type="SAM" id="MobiDB-lite"/>
    </source>
</evidence>